<reference evidence="8 9" key="1">
    <citation type="submission" date="2024-05" db="EMBL/GenBank/DDBJ databases">
        <title>Genetic variation in Jamaican populations of the coffee berry borer (Hypothenemus hampei).</title>
        <authorList>
            <person name="Errbii M."/>
            <person name="Myrie A."/>
        </authorList>
    </citation>
    <scope>NUCLEOTIDE SEQUENCE [LARGE SCALE GENOMIC DNA]</scope>
    <source>
        <strain evidence="8">JA-Hopewell-2020-01-JO</strain>
        <tissue evidence="8">Whole body</tissue>
    </source>
</reference>
<evidence type="ECO:0000256" key="3">
    <source>
        <dbReference type="ARBA" id="ARBA00006743"/>
    </source>
</evidence>
<dbReference type="PANTHER" id="PTHR45754">
    <property type="entry name" value="METHYLENETETRAHYDROFOLATE REDUCTASE"/>
    <property type="match status" value="1"/>
</dbReference>
<protein>
    <recommendedName>
        <fullName evidence="10">Methylenetetrahydrofolate reductase (NAD(P)H)</fullName>
    </recommendedName>
</protein>
<dbReference type="InterPro" id="IPR003171">
    <property type="entry name" value="Mehydrof_redctse-like"/>
</dbReference>
<evidence type="ECO:0000256" key="6">
    <source>
        <dbReference type="ARBA" id="ARBA00023002"/>
    </source>
</evidence>
<dbReference type="InterPro" id="IPR029041">
    <property type="entry name" value="FAD-linked_oxidoreductase-like"/>
</dbReference>
<name>A0ABD1FC75_HYPHA</name>
<comment type="cofactor">
    <cofactor evidence="1">
        <name>FAD</name>
        <dbReference type="ChEBI" id="CHEBI:57692"/>
    </cofactor>
</comment>
<dbReference type="Pfam" id="PF02219">
    <property type="entry name" value="MTHFR"/>
    <property type="match status" value="1"/>
</dbReference>
<dbReference type="Gene3D" id="3.20.20.220">
    <property type="match status" value="1"/>
</dbReference>
<keyword evidence="5" id="KW-0274">FAD</keyword>
<dbReference type="SUPFAM" id="SSF51730">
    <property type="entry name" value="FAD-linked oxidoreductase"/>
    <property type="match status" value="1"/>
</dbReference>
<dbReference type="CDD" id="cd00537">
    <property type="entry name" value="MTHFR"/>
    <property type="match status" value="1"/>
</dbReference>
<sequence>MENPFSEQYIKTILQSKNRQKISVELSPNNNIEMDILEKIRPCFVAVTWLGNPHLDTRTEDIPAVVLARKLLQHNHPVLLHLAGRNISKERMFEILTYLKSIGVKNILALQGDWIHVLEKDDSKCDFPYTSDLVLFIKTTFGNDFSVGVTGYPSVQPRSQNIHEDLKFLKLKVTNGADFIVTQAEFAYEPVESFACLCKQNDIHIPILPGIFILKSYKSFVDIAKYCAFKLPQDVHNYLERYQDDERVVKEFGLDLAINLAKKYLCNPELFAGVHIFSMNDLQEVAQFMTKIE</sequence>
<evidence type="ECO:0000256" key="2">
    <source>
        <dbReference type="ARBA" id="ARBA00004777"/>
    </source>
</evidence>
<keyword evidence="9" id="KW-1185">Reference proteome</keyword>
<keyword evidence="6" id="KW-0560">Oxidoreductase</keyword>
<comment type="pathway">
    <text evidence="2 7">One-carbon metabolism; tetrahydrofolate interconversion.</text>
</comment>
<evidence type="ECO:0000256" key="1">
    <source>
        <dbReference type="ARBA" id="ARBA00001974"/>
    </source>
</evidence>
<dbReference type="AlphaFoldDB" id="A0ABD1FC75"/>
<dbReference type="Proteomes" id="UP001566132">
    <property type="component" value="Unassembled WGS sequence"/>
</dbReference>
<comment type="caution">
    <text evidence="8">The sequence shown here is derived from an EMBL/GenBank/DDBJ whole genome shotgun (WGS) entry which is preliminary data.</text>
</comment>
<keyword evidence="4" id="KW-0285">Flavoprotein</keyword>
<dbReference type="GO" id="GO:0004489">
    <property type="term" value="F:methylenetetrahydrofolate reductase [NAD(P)H] activity"/>
    <property type="evidence" value="ECO:0007669"/>
    <property type="project" value="UniProtKB-ARBA"/>
</dbReference>
<proteinExistence type="inferred from homology"/>
<comment type="similarity">
    <text evidence="3">Belongs to the methylenetetrahydrofolate reductase family.</text>
</comment>
<evidence type="ECO:0008006" key="10">
    <source>
        <dbReference type="Google" id="ProtNLM"/>
    </source>
</evidence>
<dbReference type="PANTHER" id="PTHR45754:SF3">
    <property type="entry name" value="METHYLENETETRAHYDROFOLATE REDUCTASE (NADPH)"/>
    <property type="match status" value="1"/>
</dbReference>
<organism evidence="8 9">
    <name type="scientific">Hypothenemus hampei</name>
    <name type="common">Coffee berry borer</name>
    <dbReference type="NCBI Taxonomy" id="57062"/>
    <lineage>
        <taxon>Eukaryota</taxon>
        <taxon>Metazoa</taxon>
        <taxon>Ecdysozoa</taxon>
        <taxon>Arthropoda</taxon>
        <taxon>Hexapoda</taxon>
        <taxon>Insecta</taxon>
        <taxon>Pterygota</taxon>
        <taxon>Neoptera</taxon>
        <taxon>Endopterygota</taxon>
        <taxon>Coleoptera</taxon>
        <taxon>Polyphaga</taxon>
        <taxon>Cucujiformia</taxon>
        <taxon>Curculionidae</taxon>
        <taxon>Scolytinae</taxon>
        <taxon>Hypothenemus</taxon>
    </lineage>
</organism>
<evidence type="ECO:0000256" key="4">
    <source>
        <dbReference type="ARBA" id="ARBA00022630"/>
    </source>
</evidence>
<accession>A0ABD1FC75</accession>
<evidence type="ECO:0000313" key="9">
    <source>
        <dbReference type="Proteomes" id="UP001566132"/>
    </source>
</evidence>
<evidence type="ECO:0000256" key="5">
    <source>
        <dbReference type="ARBA" id="ARBA00022827"/>
    </source>
</evidence>
<dbReference type="EMBL" id="JBDJPC010000002">
    <property type="protein sequence ID" value="KAL1514102.1"/>
    <property type="molecule type" value="Genomic_DNA"/>
</dbReference>
<evidence type="ECO:0000313" key="8">
    <source>
        <dbReference type="EMBL" id="KAL1514102.1"/>
    </source>
</evidence>
<gene>
    <name evidence="8" type="ORF">ABEB36_003419</name>
</gene>
<evidence type="ECO:0000256" key="7">
    <source>
        <dbReference type="RuleBase" id="RU004254"/>
    </source>
</evidence>